<dbReference type="GO" id="GO:0005524">
    <property type="term" value="F:ATP binding"/>
    <property type="evidence" value="ECO:0007669"/>
    <property type="project" value="UniProtKB-KW"/>
</dbReference>
<dbReference type="Pfam" id="PF00005">
    <property type="entry name" value="ABC_tran"/>
    <property type="match status" value="1"/>
</dbReference>
<evidence type="ECO:0000313" key="6">
    <source>
        <dbReference type="Proteomes" id="UP000252415"/>
    </source>
</evidence>
<dbReference type="InterPro" id="IPR050166">
    <property type="entry name" value="ABC_transporter_ATP-bind"/>
</dbReference>
<evidence type="ECO:0000313" key="5">
    <source>
        <dbReference type="EMBL" id="RCW43344.1"/>
    </source>
</evidence>
<dbReference type="InterPro" id="IPR003593">
    <property type="entry name" value="AAA+_ATPase"/>
</dbReference>
<proteinExistence type="predicted"/>
<dbReference type="OrthoDB" id="18967at2"/>
<dbReference type="InterPro" id="IPR003439">
    <property type="entry name" value="ABC_transporter-like_ATP-bd"/>
</dbReference>
<organism evidence="5 6">
    <name type="scientific">Paenibacillus prosopidis</name>
    <dbReference type="NCBI Taxonomy" id="630520"/>
    <lineage>
        <taxon>Bacteria</taxon>
        <taxon>Bacillati</taxon>
        <taxon>Bacillota</taxon>
        <taxon>Bacilli</taxon>
        <taxon>Bacillales</taxon>
        <taxon>Paenibacillaceae</taxon>
        <taxon>Paenibacillus</taxon>
    </lineage>
</organism>
<dbReference type="AlphaFoldDB" id="A0A368VPC0"/>
<sequence length="270" mass="30982">MHLSQAAKKAEIIVDQVSMRFGKKGHEVTALQNVSFKIYRNEFVSLLGPSGCGKSTLLRLMADLLEPTEGQIMIQDEHPREVRLRRKFGIVFQNPTLFEWRTVKQNIELPLEVLGQKKSQYSALTEQLIEMVGLSSFKHYYPWQLSGGMQQRVAIARALSLDPPILLMDEPFSALDEFTKEKLQLELLEIKRKTNKTIVFVTHSIPEAVYLSDRIIVLSAHPGRVHSIVDNVREEGDPSHIRESERFHEMMKTVRNCFYEESGFLDGQTI</sequence>
<evidence type="ECO:0000256" key="3">
    <source>
        <dbReference type="ARBA" id="ARBA00022840"/>
    </source>
</evidence>
<dbReference type="Proteomes" id="UP000252415">
    <property type="component" value="Unassembled WGS sequence"/>
</dbReference>
<evidence type="ECO:0000256" key="1">
    <source>
        <dbReference type="ARBA" id="ARBA00022448"/>
    </source>
</evidence>
<dbReference type="InterPro" id="IPR017871">
    <property type="entry name" value="ABC_transporter-like_CS"/>
</dbReference>
<dbReference type="EMBL" id="QPJD01000013">
    <property type="protein sequence ID" value="RCW43344.1"/>
    <property type="molecule type" value="Genomic_DNA"/>
</dbReference>
<dbReference type="SMART" id="SM00382">
    <property type="entry name" value="AAA"/>
    <property type="match status" value="1"/>
</dbReference>
<dbReference type="PANTHER" id="PTHR42788">
    <property type="entry name" value="TAURINE IMPORT ATP-BINDING PROTEIN-RELATED"/>
    <property type="match status" value="1"/>
</dbReference>
<name>A0A368VPC0_9BACL</name>
<dbReference type="GO" id="GO:0016887">
    <property type="term" value="F:ATP hydrolysis activity"/>
    <property type="evidence" value="ECO:0007669"/>
    <property type="project" value="InterPro"/>
</dbReference>
<dbReference type="InterPro" id="IPR027417">
    <property type="entry name" value="P-loop_NTPase"/>
</dbReference>
<reference evidence="5 6" key="1">
    <citation type="submission" date="2018-07" db="EMBL/GenBank/DDBJ databases">
        <title>Genomic Encyclopedia of Type Strains, Phase III (KMG-III): the genomes of soil and plant-associated and newly described type strains.</title>
        <authorList>
            <person name="Whitman W."/>
        </authorList>
    </citation>
    <scope>NUCLEOTIDE SEQUENCE [LARGE SCALE GENOMIC DNA]</scope>
    <source>
        <strain evidence="5 6">CECT 7506</strain>
    </source>
</reference>
<dbReference type="SUPFAM" id="SSF52540">
    <property type="entry name" value="P-loop containing nucleoside triphosphate hydrolases"/>
    <property type="match status" value="1"/>
</dbReference>
<protein>
    <submittedName>
        <fullName evidence="5">NitT/TauT family transport system ATP-binding protein</fullName>
    </submittedName>
</protein>
<dbReference type="RefSeq" id="WP_114381937.1">
    <property type="nucleotide sequence ID" value="NZ_QPJD01000013.1"/>
</dbReference>
<dbReference type="CDD" id="cd03293">
    <property type="entry name" value="ABC_NrtD_SsuB_transporters"/>
    <property type="match status" value="1"/>
</dbReference>
<evidence type="ECO:0000256" key="2">
    <source>
        <dbReference type="ARBA" id="ARBA00022741"/>
    </source>
</evidence>
<accession>A0A368VPC0</accession>
<dbReference type="PROSITE" id="PS00211">
    <property type="entry name" value="ABC_TRANSPORTER_1"/>
    <property type="match status" value="1"/>
</dbReference>
<feature type="domain" description="ABC transporter" evidence="4">
    <location>
        <begin position="12"/>
        <end position="245"/>
    </location>
</feature>
<dbReference type="PANTHER" id="PTHR42788:SF13">
    <property type="entry name" value="ALIPHATIC SULFONATES IMPORT ATP-BINDING PROTEIN SSUB"/>
    <property type="match status" value="1"/>
</dbReference>
<dbReference type="Gene3D" id="3.40.50.300">
    <property type="entry name" value="P-loop containing nucleotide triphosphate hydrolases"/>
    <property type="match status" value="1"/>
</dbReference>
<evidence type="ECO:0000259" key="4">
    <source>
        <dbReference type="PROSITE" id="PS50893"/>
    </source>
</evidence>
<keyword evidence="2" id="KW-0547">Nucleotide-binding</keyword>
<keyword evidence="1" id="KW-0813">Transport</keyword>
<comment type="caution">
    <text evidence="5">The sequence shown here is derived from an EMBL/GenBank/DDBJ whole genome shotgun (WGS) entry which is preliminary data.</text>
</comment>
<dbReference type="PROSITE" id="PS50893">
    <property type="entry name" value="ABC_TRANSPORTER_2"/>
    <property type="match status" value="1"/>
</dbReference>
<keyword evidence="6" id="KW-1185">Reference proteome</keyword>
<gene>
    <name evidence="5" type="ORF">DFP97_11315</name>
</gene>
<keyword evidence="3 5" id="KW-0067">ATP-binding</keyword>